<dbReference type="AlphaFoldDB" id="A0A1S1LTY5"/>
<name>A0A1S1LTY5_MYCCH</name>
<protein>
    <recommendedName>
        <fullName evidence="3">Helix-turn-helix domain-containing protein</fullName>
    </recommendedName>
</protein>
<dbReference type="Proteomes" id="UP000180043">
    <property type="component" value="Unassembled WGS sequence"/>
</dbReference>
<proteinExistence type="predicted"/>
<reference evidence="1 2" key="1">
    <citation type="submission" date="2016-10" db="EMBL/GenBank/DDBJ databases">
        <title>Evaluation of Human, Veterinary and Environmental Mycobacterium chelonae Isolates by Core Genome Phylogenomic Analysis, Targeted Gene Comparison, and Anti-microbial Susceptibility Patterns: A Tale of Mistaken Identities.</title>
        <authorList>
            <person name="Fogelson S.B."/>
            <person name="Camus A.C."/>
            <person name="Lorenz W."/>
            <person name="Vasireddy R."/>
            <person name="Vasireddy S."/>
            <person name="Smith T."/>
            <person name="Brown-Elliott B.A."/>
            <person name="Wallace R.J.Jr."/>
            <person name="Hasan N.A."/>
            <person name="Reischl U."/>
            <person name="Sanchez S."/>
        </authorList>
    </citation>
    <scope>NUCLEOTIDE SEQUENCE [LARGE SCALE GENOMIC DNA]</scope>
    <source>
        <strain evidence="1 2">15515</strain>
    </source>
</reference>
<organism evidence="1 2">
    <name type="scientific">Mycobacteroides chelonae</name>
    <name type="common">Mycobacterium chelonae</name>
    <dbReference type="NCBI Taxonomy" id="1774"/>
    <lineage>
        <taxon>Bacteria</taxon>
        <taxon>Bacillati</taxon>
        <taxon>Actinomycetota</taxon>
        <taxon>Actinomycetes</taxon>
        <taxon>Mycobacteriales</taxon>
        <taxon>Mycobacteriaceae</taxon>
        <taxon>Mycobacteroides</taxon>
    </lineage>
</organism>
<gene>
    <name evidence="1" type="ORF">BKG82_12675</name>
</gene>
<evidence type="ECO:0000313" key="1">
    <source>
        <dbReference type="EMBL" id="OHU57138.1"/>
    </source>
</evidence>
<dbReference type="EMBL" id="MLIQ01000014">
    <property type="protein sequence ID" value="OHU57138.1"/>
    <property type="molecule type" value="Genomic_DNA"/>
</dbReference>
<dbReference type="RefSeq" id="WP_070947513.1">
    <property type="nucleotide sequence ID" value="NZ_MLIQ01000014.1"/>
</dbReference>
<evidence type="ECO:0000313" key="2">
    <source>
        <dbReference type="Proteomes" id="UP000180043"/>
    </source>
</evidence>
<evidence type="ECO:0008006" key="3">
    <source>
        <dbReference type="Google" id="ProtNLM"/>
    </source>
</evidence>
<accession>A0A1S1LTY5</accession>
<comment type="caution">
    <text evidence="1">The sequence shown here is derived from an EMBL/GenBank/DDBJ whole genome shotgun (WGS) entry which is preliminary data.</text>
</comment>
<sequence length="180" mass="19454">MTDGLKYPPPGVETVPTSRDFVYLREAARRLNRDHRTVKTMIERGALRGGAEPHPQRMRWYVYTDQLPAESNTSIEAVVAAAPAAEPATGPLPPEIVTKLADQAAKIVALEHDKRLLTAAVGDLLEALDHYKAGAKSALDTAGHFERAADGFSSTVAHYRDVIAQMTTPNTVADLLAPDS</sequence>